<keyword evidence="3" id="KW-1185">Reference proteome</keyword>
<name>A0A165GHL1_EXIGL</name>
<organism evidence="2 3">
    <name type="scientific">Exidia glandulosa HHB12029</name>
    <dbReference type="NCBI Taxonomy" id="1314781"/>
    <lineage>
        <taxon>Eukaryota</taxon>
        <taxon>Fungi</taxon>
        <taxon>Dikarya</taxon>
        <taxon>Basidiomycota</taxon>
        <taxon>Agaricomycotina</taxon>
        <taxon>Agaricomycetes</taxon>
        <taxon>Auriculariales</taxon>
        <taxon>Exidiaceae</taxon>
        <taxon>Exidia</taxon>
    </lineage>
</organism>
<protein>
    <submittedName>
        <fullName evidence="2">Uncharacterized protein</fullName>
    </submittedName>
</protein>
<dbReference type="EMBL" id="KV426047">
    <property type="protein sequence ID" value="KZV90528.1"/>
    <property type="molecule type" value="Genomic_DNA"/>
</dbReference>
<dbReference type="AlphaFoldDB" id="A0A165GHL1"/>
<accession>A0A165GHL1</accession>
<proteinExistence type="predicted"/>
<dbReference type="InParanoid" id="A0A165GHL1"/>
<evidence type="ECO:0000256" key="1">
    <source>
        <dbReference type="SAM" id="MobiDB-lite"/>
    </source>
</evidence>
<evidence type="ECO:0000313" key="3">
    <source>
        <dbReference type="Proteomes" id="UP000077266"/>
    </source>
</evidence>
<dbReference type="Proteomes" id="UP000077266">
    <property type="component" value="Unassembled WGS sequence"/>
</dbReference>
<gene>
    <name evidence="2" type="ORF">EXIGLDRAFT_720305</name>
</gene>
<sequence length="86" mass="9719">MGRHFIVLNGLWRNWIGEVDPRRATENRAGIWGYNLRFYGSKKVHWFKADDVRLTDSPMTSPAFDKGKGHTLGRAPTGNPPGNVKP</sequence>
<reference evidence="2 3" key="1">
    <citation type="journal article" date="2016" name="Mol. Biol. Evol.">
        <title>Comparative Genomics of Early-Diverging Mushroom-Forming Fungi Provides Insights into the Origins of Lignocellulose Decay Capabilities.</title>
        <authorList>
            <person name="Nagy L.G."/>
            <person name="Riley R."/>
            <person name="Tritt A."/>
            <person name="Adam C."/>
            <person name="Daum C."/>
            <person name="Floudas D."/>
            <person name="Sun H."/>
            <person name="Yadav J.S."/>
            <person name="Pangilinan J."/>
            <person name="Larsson K.H."/>
            <person name="Matsuura K."/>
            <person name="Barry K."/>
            <person name="Labutti K."/>
            <person name="Kuo R."/>
            <person name="Ohm R.A."/>
            <person name="Bhattacharya S.S."/>
            <person name="Shirouzu T."/>
            <person name="Yoshinaga Y."/>
            <person name="Martin F.M."/>
            <person name="Grigoriev I.V."/>
            <person name="Hibbett D.S."/>
        </authorList>
    </citation>
    <scope>NUCLEOTIDE SEQUENCE [LARGE SCALE GENOMIC DNA]</scope>
    <source>
        <strain evidence="2 3">HHB12029</strain>
    </source>
</reference>
<feature type="region of interest" description="Disordered" evidence="1">
    <location>
        <begin position="58"/>
        <end position="86"/>
    </location>
</feature>
<evidence type="ECO:0000313" key="2">
    <source>
        <dbReference type="EMBL" id="KZV90528.1"/>
    </source>
</evidence>